<evidence type="ECO:0000256" key="1">
    <source>
        <dbReference type="SAM" id="MobiDB-lite"/>
    </source>
</evidence>
<gene>
    <name evidence="3" type="ORF">KIN20_004338</name>
</gene>
<keyword evidence="4" id="KW-1185">Reference proteome</keyword>
<dbReference type="AlphaFoldDB" id="A0AAD5MR75"/>
<reference evidence="3" key="1">
    <citation type="submission" date="2021-06" db="EMBL/GenBank/DDBJ databases">
        <title>Parelaphostrongylus tenuis whole genome reference sequence.</title>
        <authorList>
            <person name="Garwood T.J."/>
            <person name="Larsen P.A."/>
            <person name="Fountain-Jones N.M."/>
            <person name="Garbe J.R."/>
            <person name="Macchietto M.G."/>
            <person name="Kania S.A."/>
            <person name="Gerhold R.W."/>
            <person name="Richards J.E."/>
            <person name="Wolf T.M."/>
        </authorList>
    </citation>
    <scope>NUCLEOTIDE SEQUENCE</scope>
    <source>
        <strain evidence="3">MNPRO001-30</strain>
        <tissue evidence="3">Meninges</tissue>
    </source>
</reference>
<name>A0AAD5MR75_PARTN</name>
<protein>
    <recommendedName>
        <fullName evidence="2">PiggyBac transposable element-derived protein domain-containing protein</fullName>
    </recommendedName>
</protein>
<dbReference type="InterPro" id="IPR029526">
    <property type="entry name" value="PGBD"/>
</dbReference>
<feature type="region of interest" description="Disordered" evidence="1">
    <location>
        <begin position="1"/>
        <end position="20"/>
    </location>
</feature>
<dbReference type="Pfam" id="PF13843">
    <property type="entry name" value="DDE_Tnp_1_7"/>
    <property type="match status" value="1"/>
</dbReference>
<evidence type="ECO:0000313" key="4">
    <source>
        <dbReference type="Proteomes" id="UP001196413"/>
    </source>
</evidence>
<feature type="compositionally biased region" description="Polar residues" evidence="1">
    <location>
        <begin position="1"/>
        <end position="12"/>
    </location>
</feature>
<comment type="caution">
    <text evidence="3">The sequence shown here is derived from an EMBL/GenBank/DDBJ whole genome shotgun (WGS) entry which is preliminary data.</text>
</comment>
<evidence type="ECO:0000313" key="3">
    <source>
        <dbReference type="EMBL" id="KAJ1348929.1"/>
    </source>
</evidence>
<dbReference type="Proteomes" id="UP001196413">
    <property type="component" value="Unassembled WGS sequence"/>
</dbReference>
<accession>A0AAD5MR75</accession>
<organism evidence="3 4">
    <name type="scientific">Parelaphostrongylus tenuis</name>
    <name type="common">Meningeal worm</name>
    <dbReference type="NCBI Taxonomy" id="148309"/>
    <lineage>
        <taxon>Eukaryota</taxon>
        <taxon>Metazoa</taxon>
        <taxon>Ecdysozoa</taxon>
        <taxon>Nematoda</taxon>
        <taxon>Chromadorea</taxon>
        <taxon>Rhabditida</taxon>
        <taxon>Rhabditina</taxon>
        <taxon>Rhabditomorpha</taxon>
        <taxon>Strongyloidea</taxon>
        <taxon>Metastrongylidae</taxon>
        <taxon>Parelaphostrongylus</taxon>
    </lineage>
</organism>
<sequence length="135" mass="15048">MDKNVRTPQGSVDNDDGTDDAQKALLNVDIAVGDRTTNVQSPIVVPFGDPGVGVQHSIAIGCRQPTHFYELLMTNLWKLIVRLTNIYDAQKNTDWEDTTVEEMRTSISLCMQMSVVKLPHLKNIRAAIRLLETPS</sequence>
<dbReference type="EMBL" id="JAHQIW010000582">
    <property type="protein sequence ID" value="KAJ1348929.1"/>
    <property type="molecule type" value="Genomic_DNA"/>
</dbReference>
<proteinExistence type="predicted"/>
<feature type="domain" description="PiggyBac transposable element-derived protein" evidence="2">
    <location>
        <begin position="67"/>
        <end position="122"/>
    </location>
</feature>
<evidence type="ECO:0000259" key="2">
    <source>
        <dbReference type="Pfam" id="PF13843"/>
    </source>
</evidence>